<organism evidence="1 2">
    <name type="scientific">Portunus trituberculatus</name>
    <name type="common">Swimming crab</name>
    <name type="synonym">Neptunus trituberculatus</name>
    <dbReference type="NCBI Taxonomy" id="210409"/>
    <lineage>
        <taxon>Eukaryota</taxon>
        <taxon>Metazoa</taxon>
        <taxon>Ecdysozoa</taxon>
        <taxon>Arthropoda</taxon>
        <taxon>Crustacea</taxon>
        <taxon>Multicrustacea</taxon>
        <taxon>Malacostraca</taxon>
        <taxon>Eumalacostraca</taxon>
        <taxon>Eucarida</taxon>
        <taxon>Decapoda</taxon>
        <taxon>Pleocyemata</taxon>
        <taxon>Brachyura</taxon>
        <taxon>Eubrachyura</taxon>
        <taxon>Portunoidea</taxon>
        <taxon>Portunidae</taxon>
        <taxon>Portuninae</taxon>
        <taxon>Portunus</taxon>
    </lineage>
</organism>
<keyword evidence="2" id="KW-1185">Reference proteome</keyword>
<dbReference type="Proteomes" id="UP000324222">
    <property type="component" value="Unassembled WGS sequence"/>
</dbReference>
<sequence length="82" mass="8773">MSANNLEPCSRDKRSISEAALFGGRAQERRAFLSTAKRSNCLCLHLLGAPTEDALRPAPGAGQVPSLNLPVASFIAANYWLC</sequence>
<gene>
    <name evidence="1" type="ORF">E2C01_057171</name>
</gene>
<comment type="caution">
    <text evidence="1">The sequence shown here is derived from an EMBL/GenBank/DDBJ whole genome shotgun (WGS) entry which is preliminary data.</text>
</comment>
<dbReference type="EMBL" id="VSRR010020391">
    <property type="protein sequence ID" value="MPC63078.1"/>
    <property type="molecule type" value="Genomic_DNA"/>
</dbReference>
<accession>A0A5B7H1L9</accession>
<protein>
    <submittedName>
        <fullName evidence="1">Uncharacterized protein</fullName>
    </submittedName>
</protein>
<evidence type="ECO:0000313" key="1">
    <source>
        <dbReference type="EMBL" id="MPC63078.1"/>
    </source>
</evidence>
<reference evidence="1 2" key="1">
    <citation type="submission" date="2019-05" db="EMBL/GenBank/DDBJ databases">
        <title>Another draft genome of Portunus trituberculatus and its Hox gene families provides insights of decapod evolution.</title>
        <authorList>
            <person name="Jeong J.-H."/>
            <person name="Song I."/>
            <person name="Kim S."/>
            <person name="Choi T."/>
            <person name="Kim D."/>
            <person name="Ryu S."/>
            <person name="Kim W."/>
        </authorList>
    </citation>
    <scope>NUCLEOTIDE SEQUENCE [LARGE SCALE GENOMIC DNA]</scope>
    <source>
        <tissue evidence="1">Muscle</tissue>
    </source>
</reference>
<name>A0A5B7H1L9_PORTR</name>
<dbReference type="AlphaFoldDB" id="A0A5B7H1L9"/>
<evidence type="ECO:0000313" key="2">
    <source>
        <dbReference type="Proteomes" id="UP000324222"/>
    </source>
</evidence>
<proteinExistence type="predicted"/>